<dbReference type="EMBL" id="BARS01049561">
    <property type="protein sequence ID" value="GAG34344.1"/>
    <property type="molecule type" value="Genomic_DNA"/>
</dbReference>
<dbReference type="AlphaFoldDB" id="X0WTM2"/>
<reference evidence="1" key="1">
    <citation type="journal article" date="2014" name="Front. Microbiol.">
        <title>High frequency of phylogenetically diverse reductive dehalogenase-homologous genes in deep subseafloor sedimentary metagenomes.</title>
        <authorList>
            <person name="Kawai M."/>
            <person name="Futagami T."/>
            <person name="Toyoda A."/>
            <person name="Takaki Y."/>
            <person name="Nishi S."/>
            <person name="Hori S."/>
            <person name="Arai W."/>
            <person name="Tsubouchi T."/>
            <person name="Morono Y."/>
            <person name="Uchiyama I."/>
            <person name="Ito T."/>
            <person name="Fujiyama A."/>
            <person name="Inagaki F."/>
            <person name="Takami H."/>
        </authorList>
    </citation>
    <scope>NUCLEOTIDE SEQUENCE</scope>
    <source>
        <strain evidence="1">Expedition CK06-06</strain>
    </source>
</reference>
<feature type="non-terminal residue" evidence="1">
    <location>
        <position position="159"/>
    </location>
</feature>
<name>X0WTM2_9ZZZZ</name>
<gene>
    <name evidence="1" type="ORF">S01H1_74122</name>
</gene>
<sequence length="159" mass="17977">MKVRRYLYGQTNISQRQSQLRGLRSPQEAAEGAGLKAKTIAKVAGIAQEGLIREKDRQRQIQRRDDSVQERLTLAELKLLPGQIEDAYEDQDQIQPDGSSTNDLIMEQTESRLTDIKSGLQNINDPKTRANAEKMFGLFEDGVRADVGRMVNDMSEAWQ</sequence>
<protein>
    <submittedName>
        <fullName evidence="1">Uncharacterized protein</fullName>
    </submittedName>
</protein>
<comment type="caution">
    <text evidence="1">The sequence shown here is derived from an EMBL/GenBank/DDBJ whole genome shotgun (WGS) entry which is preliminary data.</text>
</comment>
<organism evidence="1">
    <name type="scientific">marine sediment metagenome</name>
    <dbReference type="NCBI Taxonomy" id="412755"/>
    <lineage>
        <taxon>unclassified sequences</taxon>
        <taxon>metagenomes</taxon>
        <taxon>ecological metagenomes</taxon>
    </lineage>
</organism>
<evidence type="ECO:0000313" key="1">
    <source>
        <dbReference type="EMBL" id="GAG34344.1"/>
    </source>
</evidence>
<proteinExistence type="predicted"/>
<accession>X0WTM2</accession>